<evidence type="ECO:0000256" key="6">
    <source>
        <dbReference type="ARBA" id="ARBA00022763"/>
    </source>
</evidence>
<dbReference type="GO" id="GO:0003908">
    <property type="term" value="F:methylated-DNA-[protein]-cysteine S-methyltransferase activity"/>
    <property type="evidence" value="ECO:0007669"/>
    <property type="project" value="UniProtKB-UniRule"/>
</dbReference>
<keyword evidence="4 9" id="KW-0489">Methyltransferase</keyword>
<evidence type="ECO:0000256" key="7">
    <source>
        <dbReference type="ARBA" id="ARBA00023204"/>
    </source>
</evidence>
<dbReference type="InterPro" id="IPR023546">
    <property type="entry name" value="MGMT"/>
</dbReference>
<dbReference type="HAMAP" id="MF_00772">
    <property type="entry name" value="OGT"/>
    <property type="match status" value="1"/>
</dbReference>
<dbReference type="Pfam" id="PF01035">
    <property type="entry name" value="DNA_binding_1"/>
    <property type="match status" value="1"/>
</dbReference>
<dbReference type="InterPro" id="IPR036631">
    <property type="entry name" value="MGMT_N_sf"/>
</dbReference>
<dbReference type="AlphaFoldDB" id="A0A972JJD7"/>
<dbReference type="InterPro" id="IPR036217">
    <property type="entry name" value="MethylDNA_cys_MeTrfase_DNAb"/>
</dbReference>
<proteinExistence type="inferred from homology"/>
<comment type="catalytic activity">
    <reaction evidence="1 9">
        <text>a 4-O-methyl-thymidine in DNA + L-cysteinyl-[protein] = a thymidine in DNA + S-methyl-L-cysteinyl-[protein]</text>
        <dbReference type="Rhea" id="RHEA:53428"/>
        <dbReference type="Rhea" id="RHEA-COMP:10131"/>
        <dbReference type="Rhea" id="RHEA-COMP:10132"/>
        <dbReference type="Rhea" id="RHEA-COMP:13555"/>
        <dbReference type="Rhea" id="RHEA-COMP:13556"/>
        <dbReference type="ChEBI" id="CHEBI:29950"/>
        <dbReference type="ChEBI" id="CHEBI:82612"/>
        <dbReference type="ChEBI" id="CHEBI:137386"/>
        <dbReference type="ChEBI" id="CHEBI:137387"/>
        <dbReference type="EC" id="2.1.1.63"/>
    </reaction>
</comment>
<dbReference type="PROSITE" id="PS00374">
    <property type="entry name" value="MGMT"/>
    <property type="match status" value="1"/>
</dbReference>
<dbReference type="Gene3D" id="1.10.10.10">
    <property type="entry name" value="Winged helix-like DNA-binding domain superfamily/Winged helix DNA-binding domain"/>
    <property type="match status" value="1"/>
</dbReference>
<evidence type="ECO:0000256" key="1">
    <source>
        <dbReference type="ARBA" id="ARBA00001286"/>
    </source>
</evidence>
<gene>
    <name evidence="11" type="ORF">HC757_12645</name>
</gene>
<name>A0A972JJD7_9GAMM</name>
<organism evidence="11 12">
    <name type="scientific">Shewanella salipaludis</name>
    <dbReference type="NCBI Taxonomy" id="2723052"/>
    <lineage>
        <taxon>Bacteria</taxon>
        <taxon>Pseudomonadati</taxon>
        <taxon>Pseudomonadota</taxon>
        <taxon>Gammaproteobacteria</taxon>
        <taxon>Alteromonadales</taxon>
        <taxon>Shewanellaceae</taxon>
        <taxon>Shewanella</taxon>
    </lineage>
</organism>
<dbReference type="CDD" id="cd06445">
    <property type="entry name" value="ATase"/>
    <property type="match status" value="1"/>
</dbReference>
<keyword evidence="12" id="KW-1185">Reference proteome</keyword>
<dbReference type="InterPro" id="IPR036388">
    <property type="entry name" value="WH-like_DNA-bd_sf"/>
</dbReference>
<comment type="similarity">
    <text evidence="2 9">Belongs to the MGMT family.</text>
</comment>
<feature type="active site" description="Nucleophile; methyl group acceptor" evidence="9">
    <location>
        <position position="169"/>
    </location>
</feature>
<dbReference type="SUPFAM" id="SSF53155">
    <property type="entry name" value="Methylated DNA-protein cysteine methyltransferase domain"/>
    <property type="match status" value="1"/>
</dbReference>
<reference evidence="11" key="1">
    <citation type="submission" date="2020-04" db="EMBL/GenBank/DDBJ databases">
        <title>Description of Shewanella salipaludis sp. nov., isolated from a salt marsh.</title>
        <authorList>
            <person name="Park S."/>
            <person name="Yoon J.-H."/>
        </authorList>
    </citation>
    <scope>NUCLEOTIDE SEQUENCE</scope>
    <source>
        <strain evidence="11">SHSM-M6</strain>
    </source>
</reference>
<comment type="caution">
    <text evidence="11">The sequence shown here is derived from an EMBL/GenBank/DDBJ whole genome shotgun (WGS) entry which is preliminary data.</text>
</comment>
<evidence type="ECO:0000313" key="11">
    <source>
        <dbReference type="EMBL" id="NMH66008.1"/>
    </source>
</evidence>
<evidence type="ECO:0000256" key="5">
    <source>
        <dbReference type="ARBA" id="ARBA00022679"/>
    </source>
</evidence>
<dbReference type="NCBIfam" id="TIGR00589">
    <property type="entry name" value="ogt"/>
    <property type="match status" value="1"/>
</dbReference>
<evidence type="ECO:0000256" key="3">
    <source>
        <dbReference type="ARBA" id="ARBA00022490"/>
    </source>
</evidence>
<evidence type="ECO:0000256" key="9">
    <source>
        <dbReference type="HAMAP-Rule" id="MF_00772"/>
    </source>
</evidence>
<accession>A0A972JJD7</accession>
<dbReference type="EMBL" id="JAAXYH010000009">
    <property type="protein sequence ID" value="NMH66008.1"/>
    <property type="molecule type" value="Genomic_DNA"/>
</dbReference>
<dbReference type="Gene3D" id="3.30.160.70">
    <property type="entry name" value="Methylated DNA-protein cysteine methyltransferase domain"/>
    <property type="match status" value="1"/>
</dbReference>
<dbReference type="FunFam" id="1.10.10.10:FF:000214">
    <property type="entry name" value="Methylated-DNA--protein-cysteine methyltransferase"/>
    <property type="match status" value="1"/>
</dbReference>
<evidence type="ECO:0000256" key="8">
    <source>
        <dbReference type="ARBA" id="ARBA00049348"/>
    </source>
</evidence>
<dbReference type="GO" id="GO:0005737">
    <property type="term" value="C:cytoplasm"/>
    <property type="evidence" value="ECO:0007669"/>
    <property type="project" value="UniProtKB-SubCell"/>
</dbReference>
<dbReference type="EC" id="2.1.1.63" evidence="9"/>
<protein>
    <recommendedName>
        <fullName evidence="9">Methylated-DNA--protein-cysteine methyltransferase</fullName>
        <ecNumber evidence="9">2.1.1.63</ecNumber>
    </recommendedName>
    <alternativeName>
        <fullName evidence="9">6-O-methylguanine-DNA methyltransferase</fullName>
        <shortName evidence="9">MGMT</shortName>
    </alternativeName>
    <alternativeName>
        <fullName evidence="9">O-6-methylguanine-DNA-alkyltransferase</fullName>
    </alternativeName>
</protein>
<dbReference type="PANTHER" id="PTHR10815:SF5">
    <property type="entry name" value="METHYLATED-DNA--PROTEIN-CYSTEINE METHYLTRANSFERASE"/>
    <property type="match status" value="1"/>
</dbReference>
<comment type="catalytic activity">
    <reaction evidence="8 9">
        <text>a 6-O-methyl-2'-deoxyguanosine in DNA + L-cysteinyl-[protein] = S-methyl-L-cysteinyl-[protein] + a 2'-deoxyguanosine in DNA</text>
        <dbReference type="Rhea" id="RHEA:24000"/>
        <dbReference type="Rhea" id="RHEA-COMP:10131"/>
        <dbReference type="Rhea" id="RHEA-COMP:10132"/>
        <dbReference type="Rhea" id="RHEA-COMP:11367"/>
        <dbReference type="Rhea" id="RHEA-COMP:11368"/>
        <dbReference type="ChEBI" id="CHEBI:29950"/>
        <dbReference type="ChEBI" id="CHEBI:82612"/>
        <dbReference type="ChEBI" id="CHEBI:85445"/>
        <dbReference type="ChEBI" id="CHEBI:85448"/>
        <dbReference type="EC" id="2.1.1.63"/>
    </reaction>
</comment>
<dbReference type="Proteomes" id="UP000737113">
    <property type="component" value="Unassembled WGS sequence"/>
</dbReference>
<dbReference type="PANTHER" id="PTHR10815">
    <property type="entry name" value="METHYLATED-DNA--PROTEIN-CYSTEINE METHYLTRANSFERASE"/>
    <property type="match status" value="1"/>
</dbReference>
<evidence type="ECO:0000259" key="10">
    <source>
        <dbReference type="Pfam" id="PF01035"/>
    </source>
</evidence>
<comment type="subcellular location">
    <subcellularLocation>
        <location evidence="9">Cytoplasm</location>
    </subcellularLocation>
</comment>
<dbReference type="SUPFAM" id="SSF46767">
    <property type="entry name" value="Methylated DNA-protein cysteine methyltransferase, C-terminal domain"/>
    <property type="match status" value="1"/>
</dbReference>
<keyword evidence="3 9" id="KW-0963">Cytoplasm</keyword>
<keyword evidence="5 9" id="KW-0808">Transferase</keyword>
<dbReference type="InterPro" id="IPR014048">
    <property type="entry name" value="MethylDNA_cys_MeTrfase_DNA-bd"/>
</dbReference>
<comment type="miscellaneous">
    <text evidence="9">This enzyme catalyzes only one turnover and therefore is not strictly catalytic. According to one definition, an enzyme is a biocatalyst that acts repeatedly and over many reaction cycles.</text>
</comment>
<keyword evidence="6 9" id="KW-0227">DNA damage</keyword>
<dbReference type="GO" id="GO:0032259">
    <property type="term" value="P:methylation"/>
    <property type="evidence" value="ECO:0007669"/>
    <property type="project" value="UniProtKB-KW"/>
</dbReference>
<keyword evidence="7 9" id="KW-0234">DNA repair</keyword>
<sequence>MSTRPGCISRCIWGSTLDTQAKLLAPVAESYLDSPMGLLRLRANPLGLSHLSLVEAPRGASCAAPAAITQEASPLGEVAPGQFEAAKAHLEAAHAQLQGYFAGERQDFSLTLAPKGTLFQRQVWQALLDTGFGQVCSYSDIAGKIARPKAVRAVGAANGANPIAIIVPCHRIIGKNGSLTGYAYGLTMKQQLLALESVEQA</sequence>
<evidence type="ECO:0000256" key="4">
    <source>
        <dbReference type="ARBA" id="ARBA00022603"/>
    </source>
</evidence>
<feature type="domain" description="Methylated-DNA-[protein]-cysteine S-methyltransferase DNA binding" evidence="10">
    <location>
        <begin position="119"/>
        <end position="198"/>
    </location>
</feature>
<comment type="function">
    <text evidence="9">Involved in the cellular defense against the biological effects of O6-methylguanine (O6-MeG) and O4-methylthymine (O4-MeT) in DNA. Repairs the methylated nucleobase in DNA by stoichiometrically transferring the methyl group to a cysteine residue in the enzyme. This is a suicide reaction: the enzyme is irreversibly inactivated.</text>
</comment>
<dbReference type="GO" id="GO:0006307">
    <property type="term" value="P:DNA alkylation repair"/>
    <property type="evidence" value="ECO:0007669"/>
    <property type="project" value="UniProtKB-UniRule"/>
</dbReference>
<dbReference type="InterPro" id="IPR001497">
    <property type="entry name" value="MethylDNA_cys_MeTrfase_AS"/>
</dbReference>
<evidence type="ECO:0000313" key="12">
    <source>
        <dbReference type="Proteomes" id="UP000737113"/>
    </source>
</evidence>
<evidence type="ECO:0000256" key="2">
    <source>
        <dbReference type="ARBA" id="ARBA00008711"/>
    </source>
</evidence>